<organism evidence="3 4">
    <name type="scientific">Stichopus japonicus</name>
    <name type="common">Sea cucumber</name>
    <dbReference type="NCBI Taxonomy" id="307972"/>
    <lineage>
        <taxon>Eukaryota</taxon>
        <taxon>Metazoa</taxon>
        <taxon>Echinodermata</taxon>
        <taxon>Eleutherozoa</taxon>
        <taxon>Echinozoa</taxon>
        <taxon>Holothuroidea</taxon>
        <taxon>Aspidochirotacea</taxon>
        <taxon>Aspidochirotida</taxon>
        <taxon>Stichopodidae</taxon>
        <taxon>Apostichopus</taxon>
    </lineage>
</organism>
<evidence type="ECO:0000256" key="2">
    <source>
        <dbReference type="SAM" id="Phobius"/>
    </source>
</evidence>
<name>A0A2G8KQX9_STIJA</name>
<dbReference type="Proteomes" id="UP000230750">
    <property type="component" value="Unassembled WGS sequence"/>
</dbReference>
<evidence type="ECO:0000313" key="3">
    <source>
        <dbReference type="EMBL" id="PIK50406.1"/>
    </source>
</evidence>
<dbReference type="GO" id="GO:0005886">
    <property type="term" value="C:plasma membrane"/>
    <property type="evidence" value="ECO:0007669"/>
    <property type="project" value="TreeGrafter"/>
</dbReference>
<feature type="region of interest" description="Disordered" evidence="1">
    <location>
        <begin position="284"/>
        <end position="312"/>
    </location>
</feature>
<dbReference type="GO" id="GO:0031175">
    <property type="term" value="P:neuron projection development"/>
    <property type="evidence" value="ECO:0007669"/>
    <property type="project" value="TreeGrafter"/>
</dbReference>
<sequence>GFIHSTRGATMSIAGSYAESIYFEAAYQVPGPCKTCCLRCPVPSLLATGYFVAGVVGFCITGINAFFLTEAVFPEDLDISFTLSTWRFFMMVSLIIWGSLNLILAVVMISCSCLGTGATRKEFVCRFRSRAKGRCQTWVLMLFIFFLLLIWIGLALFMILPLEFFSIQNRGQCQSCTVSGSDTVTDCKGEIDLRQWALAPWDREEESKVLIINEDLATFCSSSVLWWFCSAFALNLLVIISLVHYLINFSANFAKLRDRFKAGYIDRRTGTYLTRSDNLHGSRASINSRASMRSRQARSKRNGAAARNVNGTSTISTIQTAESYKNDGLHESPDEISLHDVNTYNRARHPEDEPPSYSAQPNYDYQDEYLKDNQDEYDYGRGRNYRRGDEPADEYYGDDRMWGGSKPEENYKLQLGGYDDEREDEGRYQNQQRTSTFGATYHQGDQQEPDNYNSDPSSLQSQVSQFRARQEYFI</sequence>
<feature type="non-terminal residue" evidence="3">
    <location>
        <position position="1"/>
    </location>
</feature>
<proteinExistence type="predicted"/>
<keyword evidence="2" id="KW-0812">Transmembrane</keyword>
<accession>A0A2G8KQX9</accession>
<evidence type="ECO:0000313" key="4">
    <source>
        <dbReference type="Proteomes" id="UP000230750"/>
    </source>
</evidence>
<dbReference type="AlphaFoldDB" id="A0A2G8KQX9"/>
<feature type="transmembrane region" description="Helical" evidence="2">
    <location>
        <begin position="49"/>
        <end position="68"/>
    </location>
</feature>
<reference evidence="3 4" key="1">
    <citation type="journal article" date="2017" name="PLoS Biol.">
        <title>The sea cucumber genome provides insights into morphological evolution and visceral regeneration.</title>
        <authorList>
            <person name="Zhang X."/>
            <person name="Sun L."/>
            <person name="Yuan J."/>
            <person name="Sun Y."/>
            <person name="Gao Y."/>
            <person name="Zhang L."/>
            <person name="Li S."/>
            <person name="Dai H."/>
            <person name="Hamel J.F."/>
            <person name="Liu C."/>
            <person name="Yu Y."/>
            <person name="Liu S."/>
            <person name="Lin W."/>
            <person name="Guo K."/>
            <person name="Jin S."/>
            <person name="Xu P."/>
            <person name="Storey K.B."/>
            <person name="Huan P."/>
            <person name="Zhang T."/>
            <person name="Zhou Y."/>
            <person name="Zhang J."/>
            <person name="Lin C."/>
            <person name="Li X."/>
            <person name="Xing L."/>
            <person name="Huo D."/>
            <person name="Sun M."/>
            <person name="Wang L."/>
            <person name="Mercier A."/>
            <person name="Li F."/>
            <person name="Yang H."/>
            <person name="Xiang J."/>
        </authorList>
    </citation>
    <scope>NUCLEOTIDE SEQUENCE [LARGE SCALE GENOMIC DNA]</scope>
    <source>
        <strain evidence="3">Shaxun</strain>
        <tissue evidence="3">Muscle</tissue>
    </source>
</reference>
<feature type="compositionally biased region" description="Basic and acidic residues" evidence="1">
    <location>
        <begin position="397"/>
        <end position="411"/>
    </location>
</feature>
<feature type="compositionally biased region" description="Polar residues" evidence="1">
    <location>
        <begin position="428"/>
        <end position="467"/>
    </location>
</feature>
<feature type="transmembrane region" description="Helical" evidence="2">
    <location>
        <begin position="88"/>
        <end position="117"/>
    </location>
</feature>
<keyword evidence="4" id="KW-1185">Reference proteome</keyword>
<dbReference type="OrthoDB" id="9993736at2759"/>
<feature type="compositionally biased region" description="Basic and acidic residues" evidence="1">
    <location>
        <begin position="375"/>
        <end position="390"/>
    </location>
</feature>
<feature type="transmembrane region" description="Helical" evidence="2">
    <location>
        <begin position="224"/>
        <end position="247"/>
    </location>
</feature>
<feature type="region of interest" description="Disordered" evidence="1">
    <location>
        <begin position="375"/>
        <end position="469"/>
    </location>
</feature>
<gene>
    <name evidence="3" type="ORF">BSL78_12731</name>
</gene>
<dbReference type="PANTHER" id="PTHR11683:SF12">
    <property type="entry name" value="M6, ISOFORM F"/>
    <property type="match status" value="1"/>
</dbReference>
<dbReference type="InterPro" id="IPR001614">
    <property type="entry name" value="Myelin_PLP"/>
</dbReference>
<dbReference type="Pfam" id="PF01275">
    <property type="entry name" value="Myelin_PLP"/>
    <property type="match status" value="1"/>
</dbReference>
<keyword evidence="2" id="KW-1133">Transmembrane helix</keyword>
<comment type="caution">
    <text evidence="3">The sequence shown here is derived from an EMBL/GenBank/DDBJ whole genome shotgun (WGS) entry which is preliminary data.</text>
</comment>
<evidence type="ECO:0000256" key="1">
    <source>
        <dbReference type="SAM" id="MobiDB-lite"/>
    </source>
</evidence>
<protein>
    <submittedName>
        <fullName evidence="3">Uncharacterized protein</fullName>
    </submittedName>
</protein>
<keyword evidence="2" id="KW-0472">Membrane</keyword>
<dbReference type="PANTHER" id="PTHR11683">
    <property type="entry name" value="MYELIN PROTEOLIPID"/>
    <property type="match status" value="1"/>
</dbReference>
<dbReference type="STRING" id="307972.A0A2G8KQX9"/>
<feature type="transmembrane region" description="Helical" evidence="2">
    <location>
        <begin position="138"/>
        <end position="160"/>
    </location>
</feature>
<dbReference type="EMBL" id="MRZV01000420">
    <property type="protein sequence ID" value="PIK50406.1"/>
    <property type="molecule type" value="Genomic_DNA"/>
</dbReference>